<sequence>MEGLRESRLRVESALGFLNLLEVAVLEIHFLRVLWTPKGYRSMTQTPGTGHPPSSLTCLGIFYFPKPLRVWEAGSPGRKRRKQIYFSQSTPFPPESTAEALSGESALAGRSGLGNVVLGGTLEGPRALERCTVSENTSTPGLRGASRNAGDLGHDR</sequence>
<evidence type="ECO:0000256" key="1">
    <source>
        <dbReference type="SAM" id="MobiDB-lite"/>
    </source>
</evidence>
<organism evidence="2 3">
    <name type="scientific">Phyllostomus discolor</name>
    <name type="common">pale spear-nosed bat</name>
    <dbReference type="NCBI Taxonomy" id="89673"/>
    <lineage>
        <taxon>Eukaryota</taxon>
        <taxon>Metazoa</taxon>
        <taxon>Chordata</taxon>
        <taxon>Craniata</taxon>
        <taxon>Vertebrata</taxon>
        <taxon>Euteleostomi</taxon>
        <taxon>Mammalia</taxon>
        <taxon>Eutheria</taxon>
        <taxon>Laurasiatheria</taxon>
        <taxon>Chiroptera</taxon>
        <taxon>Yangochiroptera</taxon>
        <taxon>Phyllostomidae</taxon>
        <taxon>Phyllostominae</taxon>
        <taxon>Phyllostomus</taxon>
    </lineage>
</organism>
<gene>
    <name evidence="2" type="ORF">HJG60_011520</name>
</gene>
<comment type="caution">
    <text evidence="2">The sequence shown here is derived from an EMBL/GenBank/DDBJ whole genome shotgun (WGS) entry which is preliminary data.</text>
</comment>
<feature type="region of interest" description="Disordered" evidence="1">
    <location>
        <begin position="134"/>
        <end position="156"/>
    </location>
</feature>
<dbReference type="AlphaFoldDB" id="A0A833ZVD9"/>
<evidence type="ECO:0000313" key="2">
    <source>
        <dbReference type="EMBL" id="KAF6099788.1"/>
    </source>
</evidence>
<reference evidence="2 3" key="1">
    <citation type="journal article" date="2020" name="Nature">
        <title>Six reference-quality genomes reveal evolution of bat adaptations.</title>
        <authorList>
            <person name="Jebb D."/>
            <person name="Huang Z."/>
            <person name="Pippel M."/>
            <person name="Hughes G.M."/>
            <person name="Lavrichenko K."/>
            <person name="Devanna P."/>
            <person name="Winkler S."/>
            <person name="Jermiin L.S."/>
            <person name="Skirmuntt E.C."/>
            <person name="Katzourakis A."/>
            <person name="Burkitt-Gray L."/>
            <person name="Ray D.A."/>
            <person name="Sullivan K.A.M."/>
            <person name="Roscito J.G."/>
            <person name="Kirilenko B.M."/>
            <person name="Davalos L.M."/>
            <person name="Corthals A.P."/>
            <person name="Power M.L."/>
            <person name="Jones G."/>
            <person name="Ransome R.D."/>
            <person name="Dechmann D.K.N."/>
            <person name="Locatelli A.G."/>
            <person name="Puechmaille S.J."/>
            <person name="Fedrigo O."/>
            <person name="Jarvis E.D."/>
            <person name="Hiller M."/>
            <person name="Vernes S.C."/>
            <person name="Myers E.W."/>
            <person name="Teeling E.C."/>
        </authorList>
    </citation>
    <scope>NUCLEOTIDE SEQUENCE [LARGE SCALE GENOMIC DNA]</scope>
    <source>
        <strain evidence="2">Bat1K_MPI-CBG_1</strain>
    </source>
</reference>
<name>A0A833ZVD9_9CHIR</name>
<proteinExistence type="predicted"/>
<dbReference type="EMBL" id="JABVXQ010000007">
    <property type="protein sequence ID" value="KAF6099788.1"/>
    <property type="molecule type" value="Genomic_DNA"/>
</dbReference>
<dbReference type="Proteomes" id="UP000664940">
    <property type="component" value="Unassembled WGS sequence"/>
</dbReference>
<evidence type="ECO:0000313" key="3">
    <source>
        <dbReference type="Proteomes" id="UP000664940"/>
    </source>
</evidence>
<protein>
    <submittedName>
        <fullName evidence="2">Uncharacterized protein</fullName>
    </submittedName>
</protein>
<accession>A0A833ZVD9</accession>